<accession>A0A6P8DV23</accession>
<gene>
    <name evidence="6" type="primary">LOC116211184</name>
</gene>
<evidence type="ECO:0000256" key="2">
    <source>
        <dbReference type="PROSITE-ProRule" id="PRU00042"/>
    </source>
</evidence>
<dbReference type="InterPro" id="IPR033347">
    <property type="entry name" value="Di19"/>
</dbReference>
<dbReference type="Pfam" id="PF05605">
    <property type="entry name" value="zf-Di19"/>
    <property type="match status" value="1"/>
</dbReference>
<dbReference type="OrthoDB" id="6270329at2759"/>
<dbReference type="RefSeq" id="XP_031401297.1">
    <property type="nucleotide sequence ID" value="XM_031545437.1"/>
</dbReference>
<evidence type="ECO:0000256" key="3">
    <source>
        <dbReference type="SAM" id="MobiDB-lite"/>
    </source>
</evidence>
<reference evidence="6" key="2">
    <citation type="submission" date="2025-08" db="UniProtKB">
        <authorList>
            <consortium name="RefSeq"/>
        </authorList>
    </citation>
    <scope>IDENTIFICATION</scope>
    <source>
        <tissue evidence="6">Leaf</tissue>
    </source>
</reference>
<protein>
    <submittedName>
        <fullName evidence="6">Protein DEHYDRATION-INDUCED 19 homolog 2-like isoform X1</fullName>
    </submittedName>
</protein>
<organism evidence="5 6">
    <name type="scientific">Punica granatum</name>
    <name type="common">Pomegranate</name>
    <dbReference type="NCBI Taxonomy" id="22663"/>
    <lineage>
        <taxon>Eukaryota</taxon>
        <taxon>Viridiplantae</taxon>
        <taxon>Streptophyta</taxon>
        <taxon>Embryophyta</taxon>
        <taxon>Tracheophyta</taxon>
        <taxon>Spermatophyta</taxon>
        <taxon>Magnoliopsida</taxon>
        <taxon>eudicotyledons</taxon>
        <taxon>Gunneridae</taxon>
        <taxon>Pentapetalae</taxon>
        <taxon>rosids</taxon>
        <taxon>malvids</taxon>
        <taxon>Myrtales</taxon>
        <taxon>Lythraceae</taxon>
        <taxon>Punica</taxon>
    </lineage>
</organism>
<name>A0A6P8DV23_PUNGR</name>
<feature type="domain" description="C2H2-type" evidence="4">
    <location>
        <begin position="41"/>
        <end position="69"/>
    </location>
</feature>
<dbReference type="InterPro" id="IPR008598">
    <property type="entry name" value="Di19_Zn-bd"/>
</dbReference>
<evidence type="ECO:0000313" key="5">
    <source>
        <dbReference type="Proteomes" id="UP000515151"/>
    </source>
</evidence>
<dbReference type="GeneID" id="116211184"/>
<feature type="region of interest" description="Disordered" evidence="3">
    <location>
        <begin position="173"/>
        <end position="194"/>
    </location>
</feature>
<dbReference type="InterPro" id="IPR027935">
    <property type="entry name" value="Di19_C"/>
</dbReference>
<dbReference type="InterPro" id="IPR013087">
    <property type="entry name" value="Znf_C2H2_type"/>
</dbReference>
<keyword evidence="2" id="KW-0863">Zinc-finger</keyword>
<dbReference type="PANTHER" id="PTHR31875">
    <property type="entry name" value="PROTEIN DEHYDRATION-INDUCED 19"/>
    <property type="match status" value="1"/>
</dbReference>
<dbReference type="PANTHER" id="PTHR31875:SF25">
    <property type="entry name" value="PROTEIN DEHYDRATION-INDUCED 19 HOMOLOG 2"/>
    <property type="match status" value="1"/>
</dbReference>
<keyword evidence="2" id="KW-0479">Metal-binding</keyword>
<evidence type="ECO:0000313" key="6">
    <source>
        <dbReference type="RefSeq" id="XP_031401297.1"/>
    </source>
</evidence>
<dbReference type="Pfam" id="PF14571">
    <property type="entry name" value="Di19_C"/>
    <property type="match status" value="1"/>
</dbReference>
<comment type="similarity">
    <text evidence="1">Belongs to the Di19 family.</text>
</comment>
<proteinExistence type="inferred from homology"/>
<keyword evidence="2" id="KW-0862">Zinc</keyword>
<dbReference type="PROSITE" id="PS50157">
    <property type="entry name" value="ZINC_FINGER_C2H2_2"/>
    <property type="match status" value="1"/>
</dbReference>
<keyword evidence="5" id="KW-1185">Reference proteome</keyword>
<dbReference type="GO" id="GO:0008270">
    <property type="term" value="F:zinc ion binding"/>
    <property type="evidence" value="ECO:0007669"/>
    <property type="project" value="UniProtKB-KW"/>
</dbReference>
<evidence type="ECO:0000256" key="1">
    <source>
        <dbReference type="ARBA" id="ARBA00007109"/>
    </source>
</evidence>
<evidence type="ECO:0000259" key="4">
    <source>
        <dbReference type="PROSITE" id="PS50157"/>
    </source>
</evidence>
<sequence>MDFTTWGLDDPSTSWRTLKSHYAEEVEEEEIEEMEDDGAVYPCPYCSEDFDDAELVEYHIREAHPSKSDYDSETCPVCAARIRTDMVEHLIARHRSSLDMEQLLKLVKAESYSDSSLYGEQYRASSRTSSPEAEAAFGKLLSFICEVPPANEVETVQSNLSTSVVSSLEKFPNEEGVERSVHPSPTLEEKAADKEARSRCEFAQALTLSSFFDMDF</sequence>
<dbReference type="Proteomes" id="UP000515151">
    <property type="component" value="Chromosome 6"/>
</dbReference>
<reference evidence="5" key="1">
    <citation type="journal article" date="2020" name="Plant Biotechnol. J.">
        <title>The pomegranate (Punica granatum L.) draft genome dissects genetic divergence between soft- and hard-seeded cultivars.</title>
        <authorList>
            <person name="Luo X."/>
            <person name="Li H."/>
            <person name="Wu Z."/>
            <person name="Yao W."/>
            <person name="Zhao P."/>
            <person name="Cao D."/>
            <person name="Yu H."/>
            <person name="Li K."/>
            <person name="Poudel K."/>
            <person name="Zhao D."/>
            <person name="Zhang F."/>
            <person name="Xia X."/>
            <person name="Chen L."/>
            <person name="Wang Q."/>
            <person name="Jing D."/>
            <person name="Cao S."/>
        </authorList>
    </citation>
    <scope>NUCLEOTIDE SEQUENCE [LARGE SCALE GENOMIC DNA]</scope>
    <source>
        <strain evidence="5">cv. Tunisia</strain>
    </source>
</reference>
<dbReference type="Gene3D" id="3.30.160.60">
    <property type="entry name" value="Classic Zinc Finger"/>
    <property type="match status" value="1"/>
</dbReference>
<dbReference type="PROSITE" id="PS00028">
    <property type="entry name" value="ZINC_FINGER_C2H2_1"/>
    <property type="match status" value="1"/>
</dbReference>
<dbReference type="AlphaFoldDB" id="A0A6P8DV23"/>